<organism evidence="2 3">
    <name type="scientific">Elaeis guineensis var. tenera</name>
    <name type="common">Oil palm</name>
    <dbReference type="NCBI Taxonomy" id="51953"/>
    <lineage>
        <taxon>Eukaryota</taxon>
        <taxon>Viridiplantae</taxon>
        <taxon>Streptophyta</taxon>
        <taxon>Embryophyta</taxon>
        <taxon>Tracheophyta</taxon>
        <taxon>Spermatophyta</taxon>
        <taxon>Magnoliopsida</taxon>
        <taxon>Liliopsida</taxon>
        <taxon>Arecaceae</taxon>
        <taxon>Arecoideae</taxon>
        <taxon>Cocoseae</taxon>
        <taxon>Elaeidinae</taxon>
        <taxon>Elaeis</taxon>
    </lineage>
</organism>
<protein>
    <submittedName>
        <fullName evidence="3">Uncharacterized protein LOC105057207 isoform X1</fullName>
    </submittedName>
</protein>
<dbReference type="PANTHER" id="PTHR37722:SF2">
    <property type="entry name" value="OS01G0167700 PROTEIN"/>
    <property type="match status" value="1"/>
</dbReference>
<feature type="region of interest" description="Disordered" evidence="1">
    <location>
        <begin position="771"/>
        <end position="807"/>
    </location>
</feature>
<dbReference type="Proteomes" id="UP000504607">
    <property type="component" value="Chromosome 14"/>
</dbReference>
<dbReference type="OrthoDB" id="994901at2759"/>
<evidence type="ECO:0000256" key="1">
    <source>
        <dbReference type="SAM" id="MobiDB-lite"/>
    </source>
</evidence>
<evidence type="ECO:0000313" key="3">
    <source>
        <dbReference type="RefSeq" id="XP_029123981.1"/>
    </source>
</evidence>
<feature type="region of interest" description="Disordered" evidence="1">
    <location>
        <begin position="47"/>
        <end position="66"/>
    </location>
</feature>
<name>A0A8N4FD65_ELAGV</name>
<feature type="region of interest" description="Disordered" evidence="1">
    <location>
        <begin position="232"/>
        <end position="256"/>
    </location>
</feature>
<gene>
    <name evidence="3" type="primary">LOC105057207</name>
</gene>
<dbReference type="RefSeq" id="XP_029123981.1">
    <property type="nucleotide sequence ID" value="XM_029268148.1"/>
</dbReference>
<feature type="compositionally biased region" description="Basic and acidic residues" evidence="1">
    <location>
        <begin position="790"/>
        <end position="801"/>
    </location>
</feature>
<keyword evidence="2" id="KW-1185">Reference proteome</keyword>
<evidence type="ECO:0000313" key="2">
    <source>
        <dbReference type="Proteomes" id="UP000504607"/>
    </source>
</evidence>
<accession>A0A8N4FD65</accession>
<reference evidence="3" key="1">
    <citation type="submission" date="2025-08" db="UniProtKB">
        <authorList>
            <consortium name="RefSeq"/>
        </authorList>
    </citation>
    <scope>IDENTIFICATION</scope>
</reference>
<dbReference type="PANTHER" id="PTHR37722">
    <property type="entry name" value="OS01G0167700 PROTEIN"/>
    <property type="match status" value="1"/>
</dbReference>
<proteinExistence type="predicted"/>
<dbReference type="AlphaFoldDB" id="A0A8N4FD65"/>
<sequence>MTASCYLFAVYLYGQITSSKMLQWMGGSRRKVTASRKTMHNRQKQYFEQRKRQQQAPGLENHNDVRNKRVHYQEEPRSLDILSLTNLATIAHEDYSSHINDLGSLQADRKLPKLSPAMMLKKITCQYSNNLEEACSTAPLNKLSAASALQDEPAAHSLRSKLDDCRMPASSYEFISDNTGSNSIEQQEEVQNEVSILDLLNDDGPKGNPKRRSIPEAHVAFSVEGLGKVGMETPAHSPRLHKRGFPSPPKASRCTHSSESLKSISYDLGLELNAIIHDVSMSIDDSLPEIFCNSRGLLNDMGFTRRPKFMDSYVCPDVFENLTNNFNDEEEIIPAESRNKQWKSCLPARSDVLDDDFLDGRKHDVLWKMTPFHSDGHPSIFSDSKNSEIYDYGFGDNCFQEKRTAVEAHKRSDTAAPSSPYFSYSTSEKEYDFLSFDQDKYPVLKERSNLDCMLNPPAWSFLKTEDSKDSMSLLSEESCSSAAVREERSYDLRPHQVELKDCKISHLDELHTSFVKKYNLEKVLEDEMIYTSRGRASGERNLAGTENYNKSTSNQLSSKADYCSEKASSLQGILKSNCISSFKKERRSDNVASFATSCPKSSTEINNASFDCNFFHEDKLFDLFPVPKLNLTADSIQRRSKSKVPSECEPSSNFNCESVEQPSGPGIQFQKSEAHTLSTEGYFHYLSSAKNHDQNRSFEESENKISIKKNSLNSLSGGTVVVPDCKDSCSEHEELKYEELLDGPKTRNPFEEAGETALPTEELPLHLKKSCIDDKSDPSDGPCPVQSEVSNRDPTKEKLGPERSFVTMGGNKTDAPCQVMLESYVLQLLCVQKVLMEASVKDEGMTGSYQTTKKDDGKKVCELPFMHQFGEKIC</sequence>